<dbReference type="GO" id="GO:0008808">
    <property type="term" value="F:cardiolipin synthase activity"/>
    <property type="evidence" value="ECO:0007669"/>
    <property type="project" value="UniProtKB-UniRule"/>
</dbReference>
<comment type="subcellular location">
    <subcellularLocation>
        <location evidence="1">Cell membrane</location>
    </subcellularLocation>
</comment>
<dbReference type="GO" id="GO:0032049">
    <property type="term" value="P:cardiolipin biosynthetic process"/>
    <property type="evidence" value="ECO:0007669"/>
    <property type="project" value="UniProtKB-UniRule"/>
</dbReference>
<evidence type="ECO:0000256" key="3">
    <source>
        <dbReference type="ARBA" id="ARBA00022679"/>
    </source>
</evidence>
<gene>
    <name evidence="11" type="ORF">PYTT_0659</name>
</gene>
<feature type="transmembrane region" description="Helical" evidence="9">
    <location>
        <begin position="6"/>
        <end position="27"/>
    </location>
</feature>
<feature type="transmembrane region" description="Helical" evidence="9">
    <location>
        <begin position="39"/>
        <end position="60"/>
    </location>
</feature>
<dbReference type="OrthoDB" id="9762009at2"/>
<feature type="domain" description="PLD phosphodiesterase" evidence="10">
    <location>
        <begin position="222"/>
        <end position="249"/>
    </location>
</feature>
<dbReference type="EC" id="2.7.8.-" evidence="8"/>
<dbReference type="InterPro" id="IPR022924">
    <property type="entry name" value="Cardiolipin_synthase"/>
</dbReference>
<protein>
    <recommendedName>
        <fullName evidence="8">Cardiolipin synthase</fullName>
        <ecNumber evidence="8">2.7.8.-</ecNumber>
    </recommendedName>
</protein>
<sequence length="484" mass="54117">MNMGGSDSTVIAICMASMHMAGLLLALHAMRASRTPQGSLAWMFALVAVPYVSIPLYLALGSRRFKGYVDARKRYAERNTRLSNITRDVQQKLSTMAVKMEGERLGRLNVLPDVANLPICRGNSASLLVDGDETYSAMAEALKRAKSYILLEFYIIKNDKAGAILQKAVIERVKAGVQVYMLYDEIGSHKLPVGYIRKLRKAGVRIESFNGKRFFLTNIVRANFRNHRKLVIVDGREAFVGGLNVGVEYVGLGRMGYWRDTFLKLEGPAVLEAQLCFLEDWHWATYGDVPSFDWTLPAPKKDDVRMMILPSGPVDTVNAWNMAVISLAQTAQRRLWLTTPYFVPNETVLYELQLAALRGVQVRILVPHDCDHKMVQMSSSTFIPDLLPSGVEIYAYTKGFLHEKVALVDDDVCCVGTANLDNRSLSLNFELTALMCDRTQAAAIAAMLEKDFGNARLMQASDWERHSLLYKLASSFARLMAPVQ</sequence>
<dbReference type="PANTHER" id="PTHR21248:SF22">
    <property type="entry name" value="PHOSPHOLIPASE D"/>
    <property type="match status" value="1"/>
</dbReference>
<keyword evidence="5" id="KW-0677">Repeat</keyword>
<dbReference type="SUPFAM" id="SSF56024">
    <property type="entry name" value="Phospholipase D/nuclease"/>
    <property type="match status" value="2"/>
</dbReference>
<evidence type="ECO:0000313" key="12">
    <source>
        <dbReference type="Proteomes" id="UP000176204"/>
    </source>
</evidence>
<dbReference type="GO" id="GO:0005886">
    <property type="term" value="C:plasma membrane"/>
    <property type="evidence" value="ECO:0007669"/>
    <property type="project" value="UniProtKB-SubCell"/>
</dbReference>
<organism evidence="11 12">
    <name type="scientific">Akkermansia glycaniphila</name>
    <dbReference type="NCBI Taxonomy" id="1679444"/>
    <lineage>
        <taxon>Bacteria</taxon>
        <taxon>Pseudomonadati</taxon>
        <taxon>Verrucomicrobiota</taxon>
        <taxon>Verrucomicrobiia</taxon>
        <taxon>Verrucomicrobiales</taxon>
        <taxon>Akkermansiaceae</taxon>
        <taxon>Akkermansia</taxon>
    </lineage>
</organism>
<accession>A0A1H6KPA8</accession>
<dbReference type="PROSITE" id="PS50035">
    <property type="entry name" value="PLD"/>
    <property type="match status" value="2"/>
</dbReference>
<evidence type="ECO:0000256" key="2">
    <source>
        <dbReference type="ARBA" id="ARBA00022475"/>
    </source>
</evidence>
<dbReference type="PANTHER" id="PTHR21248">
    <property type="entry name" value="CARDIOLIPIN SYNTHASE"/>
    <property type="match status" value="1"/>
</dbReference>
<feature type="domain" description="PLD phosphodiesterase" evidence="10">
    <location>
        <begin position="397"/>
        <end position="424"/>
    </location>
</feature>
<proteinExistence type="predicted"/>
<keyword evidence="6 9" id="KW-1133">Transmembrane helix</keyword>
<keyword evidence="3" id="KW-0808">Transferase</keyword>
<reference evidence="12" key="1">
    <citation type="submission" date="2016-09" db="EMBL/GenBank/DDBJ databases">
        <authorList>
            <person name="Koehorst J."/>
        </authorList>
    </citation>
    <scope>NUCLEOTIDE SEQUENCE [LARGE SCALE GENOMIC DNA]</scope>
</reference>
<dbReference type="STRING" id="1679444.PYTT_0659"/>
<evidence type="ECO:0000256" key="8">
    <source>
        <dbReference type="NCBIfam" id="TIGR04265"/>
    </source>
</evidence>
<evidence type="ECO:0000256" key="1">
    <source>
        <dbReference type="ARBA" id="ARBA00004236"/>
    </source>
</evidence>
<dbReference type="KEGG" id="agl:PYTT_0659"/>
<evidence type="ECO:0000256" key="4">
    <source>
        <dbReference type="ARBA" id="ARBA00022692"/>
    </source>
</evidence>
<dbReference type="Gene3D" id="3.30.870.10">
    <property type="entry name" value="Endonuclease Chain A"/>
    <property type="match status" value="2"/>
</dbReference>
<dbReference type="Proteomes" id="UP000176204">
    <property type="component" value="Chromosome I"/>
</dbReference>
<keyword evidence="7 9" id="KW-0472">Membrane</keyword>
<dbReference type="SMART" id="SM00155">
    <property type="entry name" value="PLDc"/>
    <property type="match status" value="2"/>
</dbReference>
<evidence type="ECO:0000259" key="10">
    <source>
        <dbReference type="PROSITE" id="PS50035"/>
    </source>
</evidence>
<dbReference type="AlphaFoldDB" id="A0A1H6KPA8"/>
<dbReference type="InterPro" id="IPR001736">
    <property type="entry name" value="PLipase_D/transphosphatidylase"/>
</dbReference>
<keyword evidence="2" id="KW-1003">Cell membrane</keyword>
<dbReference type="NCBIfam" id="TIGR04265">
    <property type="entry name" value="bac_cardiolipin"/>
    <property type="match status" value="1"/>
</dbReference>
<evidence type="ECO:0000256" key="7">
    <source>
        <dbReference type="ARBA" id="ARBA00023136"/>
    </source>
</evidence>
<dbReference type="InterPro" id="IPR025202">
    <property type="entry name" value="PLD-like_dom"/>
</dbReference>
<name>A0A1H6KPA8_9BACT</name>
<dbReference type="Pfam" id="PF13091">
    <property type="entry name" value="PLDc_2"/>
    <property type="match status" value="2"/>
</dbReference>
<evidence type="ECO:0000256" key="9">
    <source>
        <dbReference type="SAM" id="Phobius"/>
    </source>
</evidence>
<dbReference type="EMBL" id="LT629973">
    <property type="protein sequence ID" value="SEH77600.1"/>
    <property type="molecule type" value="Genomic_DNA"/>
</dbReference>
<evidence type="ECO:0000256" key="5">
    <source>
        <dbReference type="ARBA" id="ARBA00022737"/>
    </source>
</evidence>
<evidence type="ECO:0000256" key="6">
    <source>
        <dbReference type="ARBA" id="ARBA00022989"/>
    </source>
</evidence>
<evidence type="ECO:0000313" key="11">
    <source>
        <dbReference type="EMBL" id="SEH77600.1"/>
    </source>
</evidence>
<keyword evidence="4 9" id="KW-0812">Transmembrane</keyword>
<keyword evidence="12" id="KW-1185">Reference proteome</keyword>